<evidence type="ECO:0000313" key="2">
    <source>
        <dbReference type="Proteomes" id="UP000275267"/>
    </source>
</evidence>
<reference evidence="2" key="1">
    <citation type="journal article" date="2019" name="Nat. Commun.">
        <title>The genome of broomcorn millet.</title>
        <authorList>
            <person name="Zou C."/>
            <person name="Miki D."/>
            <person name="Li D."/>
            <person name="Tang Q."/>
            <person name="Xiao L."/>
            <person name="Rajput S."/>
            <person name="Deng P."/>
            <person name="Jia W."/>
            <person name="Huang R."/>
            <person name="Zhang M."/>
            <person name="Sun Y."/>
            <person name="Hu J."/>
            <person name="Fu X."/>
            <person name="Schnable P.S."/>
            <person name="Li F."/>
            <person name="Zhang H."/>
            <person name="Feng B."/>
            <person name="Zhu X."/>
            <person name="Liu R."/>
            <person name="Schnable J.C."/>
            <person name="Zhu J.-K."/>
            <person name="Zhang H."/>
        </authorList>
    </citation>
    <scope>NUCLEOTIDE SEQUENCE [LARGE SCALE GENOMIC DNA]</scope>
</reference>
<proteinExistence type="predicted"/>
<accession>A0A3L6R7X7</accession>
<comment type="caution">
    <text evidence="1">The sequence shown here is derived from an EMBL/GenBank/DDBJ whole genome shotgun (WGS) entry which is preliminary data.</text>
</comment>
<dbReference type="EMBL" id="PQIB02000009">
    <property type="protein sequence ID" value="RLM98948.1"/>
    <property type="molecule type" value="Genomic_DNA"/>
</dbReference>
<dbReference type="AlphaFoldDB" id="A0A3L6R7X7"/>
<name>A0A3L6R7X7_PANMI</name>
<gene>
    <name evidence="1" type="ORF">C2845_PM06G15740</name>
</gene>
<dbReference type="Proteomes" id="UP000275267">
    <property type="component" value="Unassembled WGS sequence"/>
</dbReference>
<keyword evidence="2" id="KW-1185">Reference proteome</keyword>
<organism evidence="1 2">
    <name type="scientific">Panicum miliaceum</name>
    <name type="common">Proso millet</name>
    <name type="synonym">Broomcorn millet</name>
    <dbReference type="NCBI Taxonomy" id="4540"/>
    <lineage>
        <taxon>Eukaryota</taxon>
        <taxon>Viridiplantae</taxon>
        <taxon>Streptophyta</taxon>
        <taxon>Embryophyta</taxon>
        <taxon>Tracheophyta</taxon>
        <taxon>Spermatophyta</taxon>
        <taxon>Magnoliopsida</taxon>
        <taxon>Liliopsida</taxon>
        <taxon>Poales</taxon>
        <taxon>Poaceae</taxon>
        <taxon>PACMAD clade</taxon>
        <taxon>Panicoideae</taxon>
        <taxon>Panicodae</taxon>
        <taxon>Paniceae</taxon>
        <taxon>Panicinae</taxon>
        <taxon>Panicum</taxon>
        <taxon>Panicum sect. Panicum</taxon>
    </lineage>
</organism>
<evidence type="ECO:0000313" key="1">
    <source>
        <dbReference type="EMBL" id="RLM98948.1"/>
    </source>
</evidence>
<protein>
    <submittedName>
        <fullName evidence="1">Uncharacterized protein</fullName>
    </submittedName>
</protein>
<sequence length="125" mass="14398">MTSKFKGDIKPFHQYYKETSKRWPLAGNQKKDKGILSLRAKRLKAIMLAAAELAALSLRPAYLIYQIEIEQLATTRTRLSEMVESASRSLLSDGSFNSDQYESFQRQEGIENFDVLYTPFLIRLD</sequence>